<accession>A0A0D8XX42</accession>
<evidence type="ECO:0000313" key="3">
    <source>
        <dbReference type="Proteomes" id="UP000053766"/>
    </source>
</evidence>
<dbReference type="SUPFAM" id="SSF53254">
    <property type="entry name" value="Phosphoglycerate mutase-like"/>
    <property type="match status" value="1"/>
</dbReference>
<organism evidence="2 3">
    <name type="scientific">Dictyocaulus viviparus</name>
    <name type="common">Bovine lungworm</name>
    <dbReference type="NCBI Taxonomy" id="29172"/>
    <lineage>
        <taxon>Eukaryota</taxon>
        <taxon>Metazoa</taxon>
        <taxon>Ecdysozoa</taxon>
        <taxon>Nematoda</taxon>
        <taxon>Chromadorea</taxon>
        <taxon>Rhabditida</taxon>
        <taxon>Rhabditina</taxon>
        <taxon>Rhabditomorpha</taxon>
        <taxon>Strongyloidea</taxon>
        <taxon>Metastrongylidae</taxon>
        <taxon>Dictyocaulus</taxon>
    </lineage>
</organism>
<reference evidence="2 3" key="1">
    <citation type="submission" date="2013-11" db="EMBL/GenBank/DDBJ databases">
        <title>Draft genome of the bovine lungworm Dictyocaulus viviparus.</title>
        <authorList>
            <person name="Mitreva M."/>
        </authorList>
    </citation>
    <scope>NUCLEOTIDE SEQUENCE [LARGE SCALE GENOMIC DNA]</scope>
    <source>
        <strain evidence="2 3">HannoverDv2000</strain>
    </source>
</reference>
<feature type="signal peptide" evidence="1">
    <location>
        <begin position="1"/>
        <end position="28"/>
    </location>
</feature>
<keyword evidence="1" id="KW-0732">Signal</keyword>
<dbReference type="PANTHER" id="PTHR16469:SF27">
    <property type="entry name" value="UBIQUITIN-ASSOCIATED AND SH3 DOMAIN-CONTAINING BA-RELATED"/>
    <property type="match status" value="1"/>
</dbReference>
<evidence type="ECO:0000256" key="1">
    <source>
        <dbReference type="SAM" id="SignalP"/>
    </source>
</evidence>
<dbReference type="InterPro" id="IPR051710">
    <property type="entry name" value="Phosphatase_SH3-domain"/>
</dbReference>
<dbReference type="Gene3D" id="3.40.50.1240">
    <property type="entry name" value="Phosphoglycerate mutase-like"/>
    <property type="match status" value="1"/>
</dbReference>
<dbReference type="AlphaFoldDB" id="A0A0D8XX42"/>
<protein>
    <submittedName>
        <fullName evidence="2">Phosphoglycerate mutase family protein</fullName>
    </submittedName>
</protein>
<gene>
    <name evidence="2" type="ORF">DICVIV_04787</name>
</gene>
<dbReference type="PANTHER" id="PTHR16469">
    <property type="entry name" value="UBIQUITIN-ASSOCIATED AND SH3 DOMAIN-CONTAINING BA-RELATED"/>
    <property type="match status" value="1"/>
</dbReference>
<dbReference type="CDD" id="cd07067">
    <property type="entry name" value="HP_PGM_like"/>
    <property type="match status" value="1"/>
</dbReference>
<dbReference type="OrthoDB" id="414418at2759"/>
<dbReference type="GO" id="GO:0016791">
    <property type="term" value="F:phosphatase activity"/>
    <property type="evidence" value="ECO:0007669"/>
    <property type="project" value="UniProtKB-ARBA"/>
</dbReference>
<proteinExistence type="predicted"/>
<feature type="chain" id="PRO_5002336187" evidence="1">
    <location>
        <begin position="29"/>
        <end position="306"/>
    </location>
</feature>
<dbReference type="EMBL" id="KN716246">
    <property type="protein sequence ID" value="KJH49080.1"/>
    <property type="molecule type" value="Genomic_DNA"/>
</dbReference>
<dbReference type="Proteomes" id="UP000053766">
    <property type="component" value="Unassembled WGS sequence"/>
</dbReference>
<dbReference type="STRING" id="29172.A0A0D8XX42"/>
<dbReference type="InterPro" id="IPR029033">
    <property type="entry name" value="His_PPase_superfam"/>
</dbReference>
<dbReference type="InterPro" id="IPR013078">
    <property type="entry name" value="His_Pase_superF_clade-1"/>
</dbReference>
<dbReference type="Pfam" id="PF00300">
    <property type="entry name" value="His_Phos_1"/>
    <property type="match status" value="1"/>
</dbReference>
<name>A0A0D8XX42_DICVI</name>
<evidence type="ECO:0000313" key="2">
    <source>
        <dbReference type="EMBL" id="KJH49080.1"/>
    </source>
</evidence>
<reference evidence="3" key="2">
    <citation type="journal article" date="2016" name="Sci. Rep.">
        <title>Dictyocaulus viviparus genome, variome and transcriptome elucidate lungworm biology and support future intervention.</title>
        <authorList>
            <person name="McNulty S.N."/>
            <person name="Strube C."/>
            <person name="Rosa B.A."/>
            <person name="Martin J.C."/>
            <person name="Tyagi R."/>
            <person name="Choi Y.J."/>
            <person name="Wang Q."/>
            <person name="Hallsworth Pepin K."/>
            <person name="Zhang X."/>
            <person name="Ozersky P."/>
            <person name="Wilson R.K."/>
            <person name="Sternberg P.W."/>
            <person name="Gasser R.B."/>
            <person name="Mitreva M."/>
        </authorList>
    </citation>
    <scope>NUCLEOTIDE SEQUENCE [LARGE SCALE GENOMIC DNA]</scope>
    <source>
        <strain evidence="3">HannoverDv2000</strain>
    </source>
</reference>
<keyword evidence="3" id="KW-1185">Reference proteome</keyword>
<sequence>MCFWLTFLCRRTVLKVLQWSDIVAIATSRNTSTAVTENSSELKTSHIIVCHGETVAEIFPQWLRLSYRRGQHYQAYDLNMPPSIPKRPLEQFRYDPPLTEHGNLTAEFVGHAIKLAKYDPHVIYSSPELRCVQTACAIARAFTTKAIMVCVEPALADWVQLTPQGTSKHWLTPHKYALLGYPINLDYKPYLIELPAVESPTDYLRRLGHFFFTLSGPNENIATMHLFIQNCVIVCRLSVVVTNAHAIEAARRGPWSNAQQICEIKNSIRNGDVCEIMIAPDKRVSIHLISLLIEFRYFIVCFCSNP</sequence>